<evidence type="ECO:0000313" key="2">
    <source>
        <dbReference type="EMBL" id="QSQ19603.1"/>
    </source>
</evidence>
<feature type="compositionally biased region" description="Acidic residues" evidence="1">
    <location>
        <begin position="55"/>
        <end position="77"/>
    </location>
</feature>
<name>A0ABX7NMG8_9BACT</name>
<reference evidence="2 3" key="1">
    <citation type="submission" date="2021-02" db="EMBL/GenBank/DDBJ databases">
        <title>De Novo genome assembly of isolated myxobacteria.</title>
        <authorList>
            <person name="Stevens D.C."/>
        </authorList>
    </citation>
    <scope>NUCLEOTIDE SEQUENCE [LARGE SCALE GENOMIC DNA]</scope>
    <source>
        <strain evidence="3">SCPEA02</strain>
    </source>
</reference>
<dbReference type="Proteomes" id="UP000662747">
    <property type="component" value="Chromosome"/>
</dbReference>
<feature type="region of interest" description="Disordered" evidence="1">
    <location>
        <begin position="28"/>
        <end position="88"/>
    </location>
</feature>
<evidence type="ECO:0000313" key="3">
    <source>
        <dbReference type="Proteomes" id="UP000662747"/>
    </source>
</evidence>
<accession>A0ABX7NMG8</accession>
<dbReference type="EMBL" id="CP071090">
    <property type="protein sequence ID" value="QSQ19603.1"/>
    <property type="molecule type" value="Genomic_DNA"/>
</dbReference>
<dbReference type="RefSeq" id="WP_206721187.1">
    <property type="nucleotide sequence ID" value="NZ_CP071090.1"/>
</dbReference>
<evidence type="ECO:0008006" key="4">
    <source>
        <dbReference type="Google" id="ProtNLM"/>
    </source>
</evidence>
<evidence type="ECO:0000256" key="1">
    <source>
        <dbReference type="SAM" id="MobiDB-lite"/>
    </source>
</evidence>
<gene>
    <name evidence="2" type="ORF">JY651_30350</name>
</gene>
<organism evidence="2 3">
    <name type="scientific">Pyxidicoccus parkwayensis</name>
    <dbReference type="NCBI Taxonomy" id="2813578"/>
    <lineage>
        <taxon>Bacteria</taxon>
        <taxon>Pseudomonadati</taxon>
        <taxon>Myxococcota</taxon>
        <taxon>Myxococcia</taxon>
        <taxon>Myxococcales</taxon>
        <taxon>Cystobacterineae</taxon>
        <taxon>Myxococcaceae</taxon>
        <taxon>Pyxidicoccus</taxon>
    </lineage>
</organism>
<sequence length="560" mass="60706">MHTWQFLSLAAFLCLTGTGCAESESAWAAERGAMQEERPAESDSRSETFDFGNETGEEPAESESESDPSESEGESDSEAPGSGPVRISGAMRDLTKEEEEDEEAHPWFFPPRSLNLFVRQQGSFVPMHGAPGAAGDYVFGKVPDGPYYLREGDNVLVTRARKVDLGVDKLLRDGIVDLDTDSLVRVRLDSLEPWHDRFGDSGEHGPPYSDVQLVSEQLGFGTSLVLYDMHEGATSADEESVLFVARRIEAERGDTLRLVQHAPRELCLLPGGGVQRYSTAVRALHLPPLSHDGTEVLNIEGTLAPLPQHELALDWRLSAFTALAADVHPEAVCAASRLAMRPSSPEPCTVGWMGFLGELMSMSVGHDAPERLSGTVRYGNPSRTRTGVVARAATTFAVAVQTPDGVAFHLTASVFVQDRPGNLSGRPLLPRIQPPRGLTLDGTEAYSSRVVDDGAHVIGWQSPEGGAPDVYLLRLQRIDLEDPTHPQPVPVAQFYVDGDATSVRLPAEFMEPGNHYSLTVEAVVSDGYAVWNRPLMLNDRYIVSRAAALCGLLSVAPRAS</sequence>
<protein>
    <recommendedName>
        <fullName evidence="4">Lipoprotein</fullName>
    </recommendedName>
</protein>
<keyword evidence="3" id="KW-1185">Reference proteome</keyword>
<proteinExistence type="predicted"/>
<feature type="compositionally biased region" description="Basic and acidic residues" evidence="1">
    <location>
        <begin position="33"/>
        <end position="48"/>
    </location>
</feature>